<name>A0A9W4TMT8_9PROT</name>
<dbReference type="Proteomes" id="UP001154259">
    <property type="component" value="Unassembled WGS sequence"/>
</dbReference>
<evidence type="ECO:0000259" key="2">
    <source>
        <dbReference type="Pfam" id="PF19898"/>
    </source>
</evidence>
<dbReference type="EMBL" id="CAMXCS010000001">
    <property type="protein sequence ID" value="CAI3933736.1"/>
    <property type="molecule type" value="Genomic_DNA"/>
</dbReference>
<feature type="domain" description="DUF6371" evidence="2">
    <location>
        <begin position="81"/>
        <end position="160"/>
    </location>
</feature>
<dbReference type="Pfam" id="PF19898">
    <property type="entry name" value="DUF6371"/>
    <property type="match status" value="1"/>
</dbReference>
<comment type="caution">
    <text evidence="3">The sequence shown here is derived from an EMBL/GenBank/DDBJ whole genome shotgun (WGS) entry which is preliminary data.</text>
</comment>
<evidence type="ECO:0000313" key="4">
    <source>
        <dbReference type="EMBL" id="CAI3933736.1"/>
    </source>
</evidence>
<dbReference type="RefSeq" id="WP_271789119.1">
    <property type="nucleotide sequence ID" value="NZ_CAMXCM010000001.1"/>
</dbReference>
<reference evidence="3" key="1">
    <citation type="submission" date="2022-10" db="EMBL/GenBank/DDBJ databases">
        <authorList>
            <person name="Botero Cardona J."/>
        </authorList>
    </citation>
    <scope>NUCLEOTIDE SEQUENCE</scope>
    <source>
        <strain evidence="3">LMG 31819</strain>
        <strain evidence="4">R-53529</strain>
    </source>
</reference>
<dbReference type="InterPro" id="IPR034154">
    <property type="entry name" value="TOPRIM_DnaG/twinkle"/>
</dbReference>
<dbReference type="Gene3D" id="3.40.1360.10">
    <property type="match status" value="1"/>
</dbReference>
<evidence type="ECO:0000313" key="6">
    <source>
        <dbReference type="Proteomes" id="UP001154259"/>
    </source>
</evidence>
<dbReference type="Pfam" id="PF06048">
    <property type="entry name" value="DUF927"/>
    <property type="match status" value="1"/>
</dbReference>
<sequence length="811" mass="91285">MLDKVNSPSICAEQELIWEPMLPAKNEPKKPSFASKMWIYRDADNAPLMARLRIEKDNGKKDFLPMTYGHRVWIDKQGNKQDQTKWHFKEPNSLLPLYGLEILAQRPHDPILIVEGEKTADAGREIFPEYIVVTSQGGSHGANRNEWSVLKDKSIIIWPDHDQAGEDYASDLIEILYGIGIQSLRKVALPTTLPNGWDLADPVPQACLESNQTEHDYLMHLLNNAQMIEKPIKIMMPSGYKFYDDGLYYTNPYKDDALPIKIWDPFTILGATEDEHGSNCGLYIAWTNQNSGTKHTYSIPRSLIHSNGNEIAATLEGKGLACLIAGRKHLLNFISQLKINILLRSTHKTGWHHLNNKALFMMPNGKIMGSSSQTKNSLILQTGNIHQGQLFTQSGSLSDWQEQIGQYLVGNSRLIFFVCASLAGSLLEMTHIAGGGLHLVGKSQSGKSTALFVAASLWGKGARDGQVRSWRHTGNGLEGIANETSDLCLILDEFGEASAKEIGDIIYMLANGIGKGRANQLGNARSVKTWRSTFLSSGEVTLDQKMSEDQRSSKMGQKVRFMEIPADAGANMGLFENIHEFKEAGLFASYLQTQSARFYGTVGLAFIEAMCKARQQNEGCFKQHLTNTIEQRTQELLSNHTTSKDGAIRTIAQRCALIEQAGLLAIQYQIFPFDKVIITQNIEQCFKDWINHNPNMQEHEEKQMILHIKHYLEAHGANRFIDITFADTDRTPHRVGYKKKNANGVFDYLILSEAWKKEVCKGFDPLQMARILRDHHFLDVPQLDRMKQKVTIPSMGDMRCYIVKGEILNYE</sequence>
<evidence type="ECO:0000313" key="3">
    <source>
        <dbReference type="EMBL" id="CAI3927260.1"/>
    </source>
</evidence>
<evidence type="ECO:0000313" key="5">
    <source>
        <dbReference type="Proteomes" id="UP001154255"/>
    </source>
</evidence>
<proteinExistence type="predicted"/>
<dbReference type="EMBL" id="CAMXCM010000001">
    <property type="protein sequence ID" value="CAI3927260.1"/>
    <property type="molecule type" value="Genomic_DNA"/>
</dbReference>
<dbReference type="CDD" id="cd01029">
    <property type="entry name" value="TOPRIM_primases"/>
    <property type="match status" value="1"/>
</dbReference>
<dbReference type="AlphaFoldDB" id="A0A9W4TMT8"/>
<gene>
    <name evidence="4" type="ORF">R53529_LOCUS683</name>
    <name evidence="3" type="ORF">R53530_LOCUS418</name>
</gene>
<feature type="domain" description="DUF927" evidence="1">
    <location>
        <begin position="241"/>
        <end position="528"/>
    </location>
</feature>
<accession>A0A9W4TMT8</accession>
<dbReference type="InterPro" id="IPR045951">
    <property type="entry name" value="DUF6371"/>
</dbReference>
<organism evidence="3 5">
    <name type="scientific">Commensalibacter communis</name>
    <dbReference type="NCBI Taxonomy" id="2972786"/>
    <lineage>
        <taxon>Bacteria</taxon>
        <taxon>Pseudomonadati</taxon>
        <taxon>Pseudomonadota</taxon>
        <taxon>Alphaproteobacteria</taxon>
        <taxon>Acetobacterales</taxon>
        <taxon>Acetobacteraceae</taxon>
    </lineage>
</organism>
<evidence type="ECO:0000259" key="1">
    <source>
        <dbReference type="Pfam" id="PF06048"/>
    </source>
</evidence>
<dbReference type="InterPro" id="IPR009270">
    <property type="entry name" value="DUF927"/>
</dbReference>
<keyword evidence="6" id="KW-1185">Reference proteome</keyword>
<dbReference type="Proteomes" id="UP001154255">
    <property type="component" value="Unassembled WGS sequence"/>
</dbReference>
<protein>
    <submittedName>
        <fullName evidence="3 4">DNA primase (Bacterial type) (DnaG)</fullName>
    </submittedName>
</protein>